<keyword evidence="3" id="KW-1185">Reference proteome</keyword>
<dbReference type="EMBL" id="LT837803">
    <property type="protein sequence ID" value="SMB22476.1"/>
    <property type="molecule type" value="Genomic_DNA"/>
</dbReference>
<accession>A0A7Z7MUS7</accession>
<dbReference type="AlphaFoldDB" id="A0A7Z7MUS7"/>
<dbReference type="InterPro" id="IPR044855">
    <property type="entry name" value="CoA-Trfase_III_dom3_sf"/>
</dbReference>
<dbReference type="GO" id="GO:0008410">
    <property type="term" value="F:CoA-transferase activity"/>
    <property type="evidence" value="ECO:0007669"/>
    <property type="project" value="TreeGrafter"/>
</dbReference>
<gene>
    <name evidence="2" type="ORF">SDENCHOL_10597</name>
</gene>
<protein>
    <submittedName>
        <fullName evidence="2">Enzyme</fullName>
        <ecNumber evidence="2">2.-.-.-</ecNumber>
    </submittedName>
</protein>
<dbReference type="RefSeq" id="WP_154715985.1">
    <property type="nucleotide sequence ID" value="NZ_LT837803.1"/>
</dbReference>
<dbReference type="Proteomes" id="UP000242886">
    <property type="component" value="Chromosome SDENCHOL"/>
</dbReference>
<dbReference type="InterPro" id="IPR003673">
    <property type="entry name" value="CoA-Trfase_fam_III"/>
</dbReference>
<proteinExistence type="predicted"/>
<sequence>MGNMDNMAKALKGLRVVDLTVWFQGPVAAQYLADFGAEVIKVERPNGGDQARGVRSIKSLEIGDWNQYFLVINRNKKSIAIDLKKPSGQKIFYRMIEKADVFLSNLAPEQLAAWNLSYEQLSAVNPRLIYATNTGYGRYGGASKPSFDMTVQALTGVMARLGEPGQPPIYIGMGSGDAYGGIMSALGIMLAVYQRKRTGKGQALDASLYGAQLYLAAPHLQAFLAGDRTAALQKSRKQVENPLWNLYPTAGKWVYVCEANDDARFAALCQALGDAALTQDARFRTAELRKQHNEALIEVIEAHTLKFDHAGLLAAFRQAGILAQPVNNLADVIRDEQAWQNDYFMKAYCEEVQREVDVRGLPVTLSKTPGRIDTLGPQLGQDTELLMMDLLGYEWEEIEALKAEGAIP</sequence>
<dbReference type="Pfam" id="PF02515">
    <property type="entry name" value="CoA_transf_3"/>
    <property type="match status" value="1"/>
</dbReference>
<dbReference type="Gene3D" id="3.30.1540.10">
    <property type="entry name" value="formyl-coa transferase, domain 3"/>
    <property type="match status" value="1"/>
</dbReference>
<dbReference type="PANTHER" id="PTHR48207:SF3">
    <property type="entry name" value="SUCCINATE--HYDROXYMETHYLGLUTARATE COA-TRANSFERASE"/>
    <property type="match status" value="1"/>
</dbReference>
<dbReference type="EC" id="2.-.-.-" evidence="2"/>
<keyword evidence="1 2" id="KW-0808">Transferase</keyword>
<reference evidence="2" key="1">
    <citation type="submission" date="2017-03" db="EMBL/GenBank/DDBJ databases">
        <authorList>
            <consortium name="AG Boll"/>
        </authorList>
    </citation>
    <scope>NUCLEOTIDE SEQUENCE [LARGE SCALE GENOMIC DNA]</scope>
    <source>
        <strain evidence="2">Chol</strain>
    </source>
</reference>
<organism evidence="2 3">
    <name type="scientific">Sterolibacterium denitrificans</name>
    <dbReference type="NCBI Taxonomy" id="157592"/>
    <lineage>
        <taxon>Bacteria</taxon>
        <taxon>Pseudomonadati</taxon>
        <taxon>Pseudomonadota</taxon>
        <taxon>Betaproteobacteria</taxon>
        <taxon>Nitrosomonadales</taxon>
        <taxon>Sterolibacteriaceae</taxon>
        <taxon>Sterolibacterium</taxon>
    </lineage>
</organism>
<dbReference type="InterPro" id="IPR050483">
    <property type="entry name" value="CoA-transferase_III_domain"/>
</dbReference>
<evidence type="ECO:0000256" key="1">
    <source>
        <dbReference type="ARBA" id="ARBA00022679"/>
    </source>
</evidence>
<dbReference type="SUPFAM" id="SSF89796">
    <property type="entry name" value="CoA-transferase family III (CaiB/BaiF)"/>
    <property type="match status" value="1"/>
</dbReference>
<name>A0A7Z7MUS7_9PROT</name>
<dbReference type="InterPro" id="IPR023606">
    <property type="entry name" value="CoA-Trfase_III_dom_1_sf"/>
</dbReference>
<dbReference type="PANTHER" id="PTHR48207">
    <property type="entry name" value="SUCCINATE--HYDROXYMETHYLGLUTARATE COA-TRANSFERASE"/>
    <property type="match status" value="1"/>
</dbReference>
<dbReference type="Gene3D" id="3.40.50.10540">
    <property type="entry name" value="Crotonobetainyl-coa:carnitine coa-transferase, domain 1"/>
    <property type="match status" value="1"/>
</dbReference>
<evidence type="ECO:0000313" key="3">
    <source>
        <dbReference type="Proteomes" id="UP000242886"/>
    </source>
</evidence>
<evidence type="ECO:0000313" key="2">
    <source>
        <dbReference type="EMBL" id="SMB22476.1"/>
    </source>
</evidence>